<comment type="caution">
    <text evidence="2">The sequence shown here is derived from an EMBL/GenBank/DDBJ whole genome shotgun (WGS) entry which is preliminary data.</text>
</comment>
<dbReference type="Proteomes" id="UP000320095">
    <property type="component" value="Unassembled WGS sequence"/>
</dbReference>
<sequence length="101" mass="11255">MTTATKQSKPADANTTFEFPSVEETTQRMRDLNERLIDSSKSAGLVALDAFEKAMHSFEEFEQQIASASQLDWVSEAAKTHSKFVSEMTSSYTAAVRDLLK</sequence>
<feature type="compositionally biased region" description="Polar residues" evidence="1">
    <location>
        <begin position="1"/>
        <end position="18"/>
    </location>
</feature>
<evidence type="ECO:0000313" key="3">
    <source>
        <dbReference type="Proteomes" id="UP000320095"/>
    </source>
</evidence>
<gene>
    <name evidence="2" type="ORF">EAH80_18885</name>
</gene>
<reference evidence="2 3" key="1">
    <citation type="journal article" date="2019" name="Environ. Microbiol.">
        <title>Species interactions and distinct microbial communities in high Arctic permafrost affected cryosols are associated with the CH4 and CO2 gas fluxes.</title>
        <authorList>
            <person name="Altshuler I."/>
            <person name="Hamel J."/>
            <person name="Turney S."/>
            <person name="Magnuson E."/>
            <person name="Levesque R."/>
            <person name="Greer C."/>
            <person name="Whyte L.G."/>
        </authorList>
    </citation>
    <scope>NUCLEOTIDE SEQUENCE [LARGE SCALE GENOMIC DNA]</scope>
    <source>
        <strain evidence="2 3">S5.20</strain>
    </source>
</reference>
<accession>A0A502E536</accession>
<evidence type="ECO:0000313" key="2">
    <source>
        <dbReference type="EMBL" id="TPG32848.1"/>
    </source>
</evidence>
<protein>
    <recommendedName>
        <fullName evidence="4">Phasin domain-containing protein</fullName>
    </recommendedName>
</protein>
<organism evidence="2 3">
    <name type="scientific">Mycolicibacterium hodleri</name>
    <dbReference type="NCBI Taxonomy" id="49897"/>
    <lineage>
        <taxon>Bacteria</taxon>
        <taxon>Bacillati</taxon>
        <taxon>Actinomycetota</taxon>
        <taxon>Actinomycetes</taxon>
        <taxon>Mycobacteriales</taxon>
        <taxon>Mycobacteriaceae</taxon>
        <taxon>Mycolicibacterium</taxon>
    </lineage>
</organism>
<keyword evidence="3" id="KW-1185">Reference proteome</keyword>
<proteinExistence type="predicted"/>
<name>A0A502E536_9MYCO</name>
<dbReference type="EMBL" id="RCZG01000007">
    <property type="protein sequence ID" value="TPG32848.1"/>
    <property type="molecule type" value="Genomic_DNA"/>
</dbReference>
<dbReference type="RefSeq" id="WP_140694115.1">
    <property type="nucleotide sequence ID" value="NZ_RCZG01000007.1"/>
</dbReference>
<evidence type="ECO:0000256" key="1">
    <source>
        <dbReference type="SAM" id="MobiDB-lite"/>
    </source>
</evidence>
<dbReference type="AlphaFoldDB" id="A0A502E536"/>
<feature type="region of interest" description="Disordered" evidence="1">
    <location>
        <begin position="1"/>
        <end position="25"/>
    </location>
</feature>
<dbReference type="OrthoDB" id="4377286at2"/>
<evidence type="ECO:0008006" key="4">
    <source>
        <dbReference type="Google" id="ProtNLM"/>
    </source>
</evidence>